<protein>
    <recommendedName>
        <fullName evidence="4">Gamma-glutamyltranspeptidase</fullName>
    </recommendedName>
</protein>
<dbReference type="RefSeq" id="WP_104520137.1">
    <property type="nucleotide sequence ID" value="NZ_NHRY01000193.1"/>
</dbReference>
<organism evidence="2 3">
    <name type="scientific">Rhodopila globiformis</name>
    <name type="common">Rhodopseudomonas globiformis</name>
    <dbReference type="NCBI Taxonomy" id="1071"/>
    <lineage>
        <taxon>Bacteria</taxon>
        <taxon>Pseudomonadati</taxon>
        <taxon>Pseudomonadota</taxon>
        <taxon>Alphaproteobacteria</taxon>
        <taxon>Acetobacterales</taxon>
        <taxon>Acetobacteraceae</taxon>
        <taxon>Rhodopila</taxon>
    </lineage>
</organism>
<dbReference type="PANTHER" id="PTHR43199">
    <property type="entry name" value="GLUTATHIONE HYDROLASE"/>
    <property type="match status" value="1"/>
</dbReference>
<evidence type="ECO:0008006" key="4">
    <source>
        <dbReference type="Google" id="ProtNLM"/>
    </source>
</evidence>
<evidence type="ECO:0000313" key="3">
    <source>
        <dbReference type="Proteomes" id="UP000239724"/>
    </source>
</evidence>
<dbReference type="PANTHER" id="PTHR43199:SF1">
    <property type="entry name" value="GLUTATHIONE HYDROLASE PROENZYME"/>
    <property type="match status" value="1"/>
</dbReference>
<proteinExistence type="inferred from homology"/>
<keyword evidence="3" id="KW-1185">Reference proteome</keyword>
<dbReference type="AlphaFoldDB" id="A0A2S6N9K1"/>
<dbReference type="Pfam" id="PF01019">
    <property type="entry name" value="G_glu_transpept"/>
    <property type="match status" value="1"/>
</dbReference>
<evidence type="ECO:0000256" key="1">
    <source>
        <dbReference type="ARBA" id="ARBA00009381"/>
    </source>
</evidence>
<sequence>MRRGPLPRLPLPKPRPARRRAPRFTAALAVLAALPGCSTVSSVKDTVLGGGGPTIGQPGYVSGFLGGVVADDPRAALAGREMLSAGGTAADAAVAVGLTLAVTLPSRAGLGGGGACIAYSPNPSGQAGGVPEAIMFTPRAPTAPGANADRPAAVPMLARGLFLLHARYGTRPFEGMVASAEQLARFGTPVSRALAKDLALVAGPLLADPNARAVFSQNGAALTEGQMLRQPDLAATLAQIRTAGVGDMYLGLLASRIVQDSTLIGGPMTMLDLRRALPKLGLPLVASYGNDRVAFLPPPADGGLAADAAFGVLAANPNDLSAAQARALAVVARYRAGGVTPETLLATRDLPPAGPMVFPASTSFVTLDRNGNAVACALTMDNLFGTGRILPGLGFLAAASPAAVPPPLLAAGLVWNARDKAFRAEAAGSGQEGAALAVAAALINTLRSNQPMPAPVPEPGRANVIACAGDLPGDQSSCGWAKDPREAGLALGAN</sequence>
<dbReference type="PRINTS" id="PR01210">
    <property type="entry name" value="GGTRANSPTASE"/>
</dbReference>
<dbReference type="InterPro" id="IPR029055">
    <property type="entry name" value="Ntn_hydrolases_N"/>
</dbReference>
<accession>A0A2S6N9K1</accession>
<dbReference type="InterPro" id="IPR051792">
    <property type="entry name" value="GGT_bact"/>
</dbReference>
<name>A0A2S6N9K1_RHOGL</name>
<dbReference type="Proteomes" id="UP000239724">
    <property type="component" value="Unassembled WGS sequence"/>
</dbReference>
<gene>
    <name evidence="2" type="ORF">CCS01_17625</name>
</gene>
<dbReference type="EMBL" id="NHRY01000193">
    <property type="protein sequence ID" value="PPQ31284.1"/>
    <property type="molecule type" value="Genomic_DNA"/>
</dbReference>
<dbReference type="OrthoDB" id="9781342at2"/>
<reference evidence="2 3" key="1">
    <citation type="journal article" date="2018" name="Arch. Microbiol.">
        <title>New insights into the metabolic potential of the phototrophic purple bacterium Rhodopila globiformis DSM 161(T) from its draft genome sequence and evidence for a vanadium-dependent nitrogenase.</title>
        <authorList>
            <person name="Imhoff J.F."/>
            <person name="Rahn T."/>
            <person name="Kunzel S."/>
            <person name="Neulinger S.C."/>
        </authorList>
    </citation>
    <scope>NUCLEOTIDE SEQUENCE [LARGE SCALE GENOMIC DNA]</scope>
    <source>
        <strain evidence="2 3">DSM 161</strain>
    </source>
</reference>
<evidence type="ECO:0000313" key="2">
    <source>
        <dbReference type="EMBL" id="PPQ31284.1"/>
    </source>
</evidence>
<dbReference type="SUPFAM" id="SSF56235">
    <property type="entry name" value="N-terminal nucleophile aminohydrolases (Ntn hydrolases)"/>
    <property type="match status" value="1"/>
</dbReference>
<comment type="caution">
    <text evidence="2">The sequence shown here is derived from an EMBL/GenBank/DDBJ whole genome shotgun (WGS) entry which is preliminary data.</text>
</comment>
<comment type="similarity">
    <text evidence="1">Belongs to the gamma-glutamyltransferase family.</text>
</comment>